<evidence type="ECO:0000256" key="1">
    <source>
        <dbReference type="ARBA" id="ARBA00006137"/>
    </source>
</evidence>
<dbReference type="EMBL" id="RCHS01002836">
    <property type="protein sequence ID" value="RMX45260.1"/>
    <property type="molecule type" value="Genomic_DNA"/>
</dbReference>
<evidence type="ECO:0000313" key="5">
    <source>
        <dbReference type="Proteomes" id="UP000275408"/>
    </source>
</evidence>
<evidence type="ECO:0000256" key="2">
    <source>
        <dbReference type="SAM" id="Coils"/>
    </source>
</evidence>
<proteinExistence type="inferred from homology"/>
<dbReference type="PANTHER" id="PTHR34766:SF1">
    <property type="entry name" value="UPF0449 PROTEIN C19ORF25"/>
    <property type="match status" value="1"/>
</dbReference>
<dbReference type="Proteomes" id="UP000275408">
    <property type="component" value="Unassembled WGS sequence"/>
</dbReference>
<gene>
    <name evidence="4" type="ORF">pdam_00000756</name>
</gene>
<name>A0A3M6TV53_POCDA</name>
<feature type="coiled-coil region" evidence="2">
    <location>
        <begin position="116"/>
        <end position="147"/>
    </location>
</feature>
<accession>A0A3M6TV53</accession>
<evidence type="ECO:0000256" key="3">
    <source>
        <dbReference type="SAM" id="MobiDB-lite"/>
    </source>
</evidence>
<dbReference type="Pfam" id="PF15136">
    <property type="entry name" value="UPF0449"/>
    <property type="match status" value="1"/>
</dbReference>
<keyword evidence="5" id="KW-1185">Reference proteome</keyword>
<organism evidence="4 5">
    <name type="scientific">Pocillopora damicornis</name>
    <name type="common">Cauliflower coral</name>
    <name type="synonym">Millepora damicornis</name>
    <dbReference type="NCBI Taxonomy" id="46731"/>
    <lineage>
        <taxon>Eukaryota</taxon>
        <taxon>Metazoa</taxon>
        <taxon>Cnidaria</taxon>
        <taxon>Anthozoa</taxon>
        <taxon>Hexacorallia</taxon>
        <taxon>Scleractinia</taxon>
        <taxon>Astrocoeniina</taxon>
        <taxon>Pocilloporidae</taxon>
        <taxon>Pocillopora</taxon>
    </lineage>
</organism>
<keyword evidence="2" id="KW-0175">Coiled coil</keyword>
<feature type="compositionally biased region" description="Basic and acidic residues" evidence="3">
    <location>
        <begin position="83"/>
        <end position="92"/>
    </location>
</feature>
<sequence>MYKFMMLFLDSFSMSSQKAHQGPSPPSVEQILEDLAAARDDDVVFKSSIVAGESAQISKGKGNKLASHSDSVMDHSASGGDTSESKGNADEIKTKCQSNEELYGVVASFLKEFKTLESSQERLNSVDQDLKSKKEELDEAITKVKEAWEVEKHDS</sequence>
<protein>
    <submittedName>
        <fullName evidence="4">Uncharacterized protein</fullName>
    </submittedName>
</protein>
<dbReference type="OrthoDB" id="5958204at2759"/>
<dbReference type="AlphaFoldDB" id="A0A3M6TV53"/>
<dbReference type="PANTHER" id="PTHR34766">
    <property type="entry name" value="UPF0449 PROTEIN C19ORF25"/>
    <property type="match status" value="1"/>
</dbReference>
<comment type="similarity">
    <text evidence="1">Belongs to the UPF0449 family.</text>
</comment>
<feature type="region of interest" description="Disordered" evidence="3">
    <location>
        <begin position="55"/>
        <end position="92"/>
    </location>
</feature>
<dbReference type="InterPro" id="IPR028227">
    <property type="entry name" value="UPF0449"/>
</dbReference>
<comment type="caution">
    <text evidence="4">The sequence shown here is derived from an EMBL/GenBank/DDBJ whole genome shotgun (WGS) entry which is preliminary data.</text>
</comment>
<evidence type="ECO:0000313" key="4">
    <source>
        <dbReference type="EMBL" id="RMX45260.1"/>
    </source>
</evidence>
<dbReference type="OMA" id="XGHSSSS"/>
<reference evidence="4 5" key="1">
    <citation type="journal article" date="2018" name="Sci. Rep.">
        <title>Comparative analysis of the Pocillopora damicornis genome highlights role of immune system in coral evolution.</title>
        <authorList>
            <person name="Cunning R."/>
            <person name="Bay R.A."/>
            <person name="Gillette P."/>
            <person name="Baker A.C."/>
            <person name="Traylor-Knowles N."/>
        </authorList>
    </citation>
    <scope>NUCLEOTIDE SEQUENCE [LARGE SCALE GENOMIC DNA]</scope>
    <source>
        <strain evidence="4">RSMAS</strain>
        <tissue evidence="4">Whole animal</tissue>
    </source>
</reference>